<feature type="domain" description="YbhG-like alpha-helical hairpin" evidence="4">
    <location>
        <begin position="71"/>
        <end position="190"/>
    </location>
</feature>
<reference evidence="5 6" key="1">
    <citation type="submission" date="2015-11" db="EMBL/GenBank/DDBJ databases">
        <title>Genomic analysis of 38 Legionella species identifies large and diverse effector repertoires.</title>
        <authorList>
            <person name="Burstein D."/>
            <person name="Amaro F."/>
            <person name="Zusman T."/>
            <person name="Lifshitz Z."/>
            <person name="Cohen O."/>
            <person name="Gilbert J.A."/>
            <person name="Pupko T."/>
            <person name="Shuman H.A."/>
            <person name="Segal G."/>
        </authorList>
    </citation>
    <scope>NUCLEOTIDE SEQUENCE [LARGE SCALE GENOMIC DNA]</scope>
    <source>
        <strain evidence="5 6">BL-540</strain>
    </source>
</reference>
<keyword evidence="2 3" id="KW-0175">Coiled coil</keyword>
<gene>
    <name evidence="5" type="ORF">Ljor_1734</name>
</gene>
<dbReference type="GO" id="GO:0030313">
    <property type="term" value="C:cell envelope"/>
    <property type="evidence" value="ECO:0007669"/>
    <property type="project" value="UniProtKB-SubCell"/>
</dbReference>
<evidence type="ECO:0000256" key="1">
    <source>
        <dbReference type="ARBA" id="ARBA00004196"/>
    </source>
</evidence>
<dbReference type="EMBL" id="LNYJ01000011">
    <property type="protein sequence ID" value="KTD17428.1"/>
    <property type="molecule type" value="Genomic_DNA"/>
</dbReference>
<dbReference type="STRING" id="456.Ljor_1734"/>
<evidence type="ECO:0000256" key="3">
    <source>
        <dbReference type="SAM" id="Coils"/>
    </source>
</evidence>
<evidence type="ECO:0000313" key="6">
    <source>
        <dbReference type="Proteomes" id="UP000055035"/>
    </source>
</evidence>
<dbReference type="Gene3D" id="1.10.287.470">
    <property type="entry name" value="Helix hairpin bin"/>
    <property type="match status" value="1"/>
</dbReference>
<dbReference type="Gene3D" id="2.40.50.100">
    <property type="match status" value="1"/>
</dbReference>
<evidence type="ECO:0000256" key="2">
    <source>
        <dbReference type="ARBA" id="ARBA00023054"/>
    </source>
</evidence>
<sequence length="313" mass="36103">MKKLLVLFFFIILLTSCTRKQEHSYQGYVEGENLYLASPYSGILMELFVQRGDEVKKGQMLFQLDVNPQILAVQQDEASLQQAQRVLLDLEKPRRTPEIEAIEAQIEQTDARLKLAEIRVHRYQELYKKGAVDKDTLDAAVSNYQEQQKLKSQYESNLQLAKLGSREEQIKAQQAQVLSLLAKLKQTKWELEQKQLHAPRDGYIFDTYYRTGEFVGAQQSILSLLPYENIRVEFFVPVDILPQLHRGQKIEFNCYGCQTNGTAIINYISPEAEFVPPLVYSRENSDKLVFRIKARIEQPKAFKPGQPVSVMLP</sequence>
<dbReference type="AlphaFoldDB" id="A0A0W0VBC3"/>
<dbReference type="PANTHER" id="PTHR32347:SF23">
    <property type="entry name" value="BLL5650 PROTEIN"/>
    <property type="match status" value="1"/>
</dbReference>
<dbReference type="InterPro" id="IPR050465">
    <property type="entry name" value="UPF0194_transport"/>
</dbReference>
<dbReference type="InterPro" id="IPR059052">
    <property type="entry name" value="HH_YbhG-like"/>
</dbReference>
<name>A0A0W0VBC3_9GAMM</name>
<accession>A0A0W0VBC3</accession>
<evidence type="ECO:0000259" key="4">
    <source>
        <dbReference type="Pfam" id="PF25881"/>
    </source>
</evidence>
<keyword evidence="6" id="KW-1185">Reference proteome</keyword>
<evidence type="ECO:0000313" key="5">
    <source>
        <dbReference type="EMBL" id="KTD17428.1"/>
    </source>
</evidence>
<dbReference type="SUPFAM" id="SSF111369">
    <property type="entry name" value="HlyD-like secretion proteins"/>
    <property type="match status" value="3"/>
</dbReference>
<organism evidence="5 6">
    <name type="scientific">Legionella jordanis</name>
    <dbReference type="NCBI Taxonomy" id="456"/>
    <lineage>
        <taxon>Bacteria</taxon>
        <taxon>Pseudomonadati</taxon>
        <taxon>Pseudomonadota</taxon>
        <taxon>Gammaproteobacteria</taxon>
        <taxon>Legionellales</taxon>
        <taxon>Legionellaceae</taxon>
        <taxon>Legionella</taxon>
    </lineage>
</organism>
<dbReference type="PATRIC" id="fig|456.5.peg.1852"/>
<proteinExistence type="predicted"/>
<dbReference type="Pfam" id="PF25881">
    <property type="entry name" value="HH_YBHG"/>
    <property type="match status" value="1"/>
</dbReference>
<dbReference type="PROSITE" id="PS51257">
    <property type="entry name" value="PROKAR_LIPOPROTEIN"/>
    <property type="match status" value="1"/>
</dbReference>
<dbReference type="OrthoDB" id="8558741at2"/>
<comment type="caution">
    <text evidence="5">The sequence shown here is derived from an EMBL/GenBank/DDBJ whole genome shotgun (WGS) entry which is preliminary data.</text>
</comment>
<comment type="subcellular location">
    <subcellularLocation>
        <location evidence="1">Cell envelope</location>
    </subcellularLocation>
</comment>
<dbReference type="RefSeq" id="WP_058471184.1">
    <property type="nucleotide sequence ID" value="NZ_CAAAIC010000009.1"/>
</dbReference>
<dbReference type="PANTHER" id="PTHR32347">
    <property type="entry name" value="EFFLUX SYSTEM COMPONENT YKNX-RELATED"/>
    <property type="match status" value="1"/>
</dbReference>
<protein>
    <submittedName>
        <fullName evidence="5">Hemolysin D</fullName>
    </submittedName>
</protein>
<dbReference type="Proteomes" id="UP000055035">
    <property type="component" value="Unassembled WGS sequence"/>
</dbReference>
<dbReference type="Gene3D" id="2.40.30.170">
    <property type="match status" value="1"/>
</dbReference>
<feature type="coiled-coil region" evidence="3">
    <location>
        <begin position="99"/>
        <end position="157"/>
    </location>
</feature>